<protein>
    <submittedName>
        <fullName evidence="1">Uncharacterized protein</fullName>
    </submittedName>
</protein>
<proteinExistence type="predicted"/>
<dbReference type="HOGENOM" id="CLU_2688743_0_0_1"/>
<reference evidence="1 2" key="1">
    <citation type="submission" date="2014-04" db="EMBL/GenBank/DDBJ databases">
        <authorList>
            <consortium name="DOE Joint Genome Institute"/>
            <person name="Kuo A."/>
            <person name="Kohler A."/>
            <person name="Costa M.D."/>
            <person name="Nagy L.G."/>
            <person name="Floudas D."/>
            <person name="Copeland A."/>
            <person name="Barry K.W."/>
            <person name="Cichocki N."/>
            <person name="Veneault-Fourrey C."/>
            <person name="LaButti K."/>
            <person name="Lindquist E.A."/>
            <person name="Lipzen A."/>
            <person name="Lundell T."/>
            <person name="Morin E."/>
            <person name="Murat C."/>
            <person name="Sun H."/>
            <person name="Tunlid A."/>
            <person name="Henrissat B."/>
            <person name="Grigoriev I.V."/>
            <person name="Hibbett D.S."/>
            <person name="Martin F."/>
            <person name="Nordberg H.P."/>
            <person name="Cantor M.N."/>
            <person name="Hua S.X."/>
        </authorList>
    </citation>
    <scope>NUCLEOTIDE SEQUENCE [LARGE SCALE GENOMIC DNA]</scope>
    <source>
        <strain evidence="1 2">441</strain>
    </source>
</reference>
<reference evidence="2" key="2">
    <citation type="submission" date="2015-01" db="EMBL/GenBank/DDBJ databases">
        <title>Evolutionary Origins and Diversification of the Mycorrhizal Mutualists.</title>
        <authorList>
            <consortium name="DOE Joint Genome Institute"/>
            <consortium name="Mycorrhizal Genomics Consortium"/>
            <person name="Kohler A."/>
            <person name="Kuo A."/>
            <person name="Nagy L.G."/>
            <person name="Floudas D."/>
            <person name="Copeland A."/>
            <person name="Barry K.W."/>
            <person name="Cichocki N."/>
            <person name="Veneault-Fourrey C."/>
            <person name="LaButti K."/>
            <person name="Lindquist E.A."/>
            <person name="Lipzen A."/>
            <person name="Lundell T."/>
            <person name="Morin E."/>
            <person name="Murat C."/>
            <person name="Riley R."/>
            <person name="Ohm R."/>
            <person name="Sun H."/>
            <person name="Tunlid A."/>
            <person name="Henrissat B."/>
            <person name="Grigoriev I.V."/>
            <person name="Hibbett D.S."/>
            <person name="Martin F."/>
        </authorList>
    </citation>
    <scope>NUCLEOTIDE SEQUENCE [LARGE SCALE GENOMIC DNA]</scope>
    <source>
        <strain evidence="2">441</strain>
    </source>
</reference>
<evidence type="ECO:0000313" key="1">
    <source>
        <dbReference type="EMBL" id="KIK25691.1"/>
    </source>
</evidence>
<keyword evidence="2" id="KW-1185">Reference proteome</keyword>
<accession>A0A0C9Z8Q3</accession>
<evidence type="ECO:0000313" key="2">
    <source>
        <dbReference type="Proteomes" id="UP000054018"/>
    </source>
</evidence>
<name>A0A0C9Z8Q3_9AGAM</name>
<gene>
    <name evidence="1" type="ORF">PISMIDRAFT_676999</name>
</gene>
<dbReference type="Proteomes" id="UP000054018">
    <property type="component" value="Unassembled WGS sequence"/>
</dbReference>
<dbReference type="EMBL" id="KN833706">
    <property type="protein sequence ID" value="KIK25691.1"/>
    <property type="molecule type" value="Genomic_DNA"/>
</dbReference>
<dbReference type="AlphaFoldDB" id="A0A0C9Z8Q3"/>
<organism evidence="1 2">
    <name type="scientific">Pisolithus microcarpus 441</name>
    <dbReference type="NCBI Taxonomy" id="765257"/>
    <lineage>
        <taxon>Eukaryota</taxon>
        <taxon>Fungi</taxon>
        <taxon>Dikarya</taxon>
        <taxon>Basidiomycota</taxon>
        <taxon>Agaricomycotina</taxon>
        <taxon>Agaricomycetes</taxon>
        <taxon>Agaricomycetidae</taxon>
        <taxon>Boletales</taxon>
        <taxon>Sclerodermatineae</taxon>
        <taxon>Pisolithaceae</taxon>
        <taxon>Pisolithus</taxon>
    </lineage>
</organism>
<sequence>MEEIQQYASSCFPSYTPLDGLEGWPRMYAMLIIFSLKQFILSRIPRTQHSMYVLATGDRGISRVAVKPTASRLF</sequence>